<organism evidence="2 3">
    <name type="scientific">Galerina marginata (strain CBS 339.88)</name>
    <dbReference type="NCBI Taxonomy" id="685588"/>
    <lineage>
        <taxon>Eukaryota</taxon>
        <taxon>Fungi</taxon>
        <taxon>Dikarya</taxon>
        <taxon>Basidiomycota</taxon>
        <taxon>Agaricomycotina</taxon>
        <taxon>Agaricomycetes</taxon>
        <taxon>Agaricomycetidae</taxon>
        <taxon>Agaricales</taxon>
        <taxon>Agaricineae</taxon>
        <taxon>Strophariaceae</taxon>
        <taxon>Galerina</taxon>
    </lineage>
</organism>
<feature type="transmembrane region" description="Helical" evidence="1">
    <location>
        <begin position="98"/>
        <end position="119"/>
    </location>
</feature>
<gene>
    <name evidence="2" type="ORF">GALMADRAFT_144251</name>
</gene>
<keyword evidence="1" id="KW-1133">Transmembrane helix</keyword>
<dbReference type="AlphaFoldDB" id="A0A067SJP9"/>
<name>A0A067SJP9_GALM3</name>
<evidence type="ECO:0000256" key="1">
    <source>
        <dbReference type="SAM" id="Phobius"/>
    </source>
</evidence>
<accession>A0A067SJP9</accession>
<keyword evidence="3" id="KW-1185">Reference proteome</keyword>
<keyword evidence="1" id="KW-0812">Transmembrane</keyword>
<dbReference type="Proteomes" id="UP000027222">
    <property type="component" value="Unassembled WGS sequence"/>
</dbReference>
<sequence length="269" mass="29900">MAIQMFHDGLKDNVKDALTAVLLHDAPTVFDAYVKMVVNKSCIVARLSLSSSSAPSAPAATFSNNDVAPMEIDAVKRDPTVEESTRVNDCPKTDDRPIAFGFPVILGLVGLNAIILFDWDMLFVSGLLRSHFQEFLLLWSLQLREAQRSLLKACLKCIREVQVTQDPTLATKRPSTTVHVYDAVKTRMDKALRMASERKPNTNWVWLPGPPRSWTHQWTPGVDQIANMKLVSIDNAWIPSGEDGVGHSLTLSTSTMCWLLAPFSSPPRR</sequence>
<proteinExistence type="predicted"/>
<keyword evidence="1" id="KW-0472">Membrane</keyword>
<evidence type="ECO:0000313" key="2">
    <source>
        <dbReference type="EMBL" id="KDR71190.1"/>
    </source>
</evidence>
<protein>
    <submittedName>
        <fullName evidence="2">Uncharacterized protein</fullName>
    </submittedName>
</protein>
<dbReference type="OrthoDB" id="2675946at2759"/>
<evidence type="ECO:0000313" key="3">
    <source>
        <dbReference type="Proteomes" id="UP000027222"/>
    </source>
</evidence>
<reference evidence="3" key="1">
    <citation type="journal article" date="2014" name="Proc. Natl. Acad. Sci. U.S.A.">
        <title>Extensive sampling of basidiomycete genomes demonstrates inadequacy of the white-rot/brown-rot paradigm for wood decay fungi.</title>
        <authorList>
            <person name="Riley R."/>
            <person name="Salamov A.A."/>
            <person name="Brown D.W."/>
            <person name="Nagy L.G."/>
            <person name="Floudas D."/>
            <person name="Held B.W."/>
            <person name="Levasseur A."/>
            <person name="Lombard V."/>
            <person name="Morin E."/>
            <person name="Otillar R."/>
            <person name="Lindquist E.A."/>
            <person name="Sun H."/>
            <person name="LaButti K.M."/>
            <person name="Schmutz J."/>
            <person name="Jabbour D."/>
            <person name="Luo H."/>
            <person name="Baker S.E."/>
            <person name="Pisabarro A.G."/>
            <person name="Walton J.D."/>
            <person name="Blanchette R.A."/>
            <person name="Henrissat B."/>
            <person name="Martin F."/>
            <person name="Cullen D."/>
            <person name="Hibbett D.S."/>
            <person name="Grigoriev I.V."/>
        </authorList>
    </citation>
    <scope>NUCLEOTIDE SEQUENCE [LARGE SCALE GENOMIC DNA]</scope>
    <source>
        <strain evidence="3">CBS 339.88</strain>
    </source>
</reference>
<dbReference type="EMBL" id="KL142394">
    <property type="protein sequence ID" value="KDR71190.1"/>
    <property type="molecule type" value="Genomic_DNA"/>
</dbReference>
<dbReference type="HOGENOM" id="CLU_1034567_0_0_1"/>